<dbReference type="eggNOG" id="COG1572">
    <property type="taxonomic scope" value="Bacteria"/>
</dbReference>
<organism evidence="2 3">
    <name type="scientific">Barnesiella intestinihominis YIT 11860</name>
    <dbReference type="NCBI Taxonomy" id="742726"/>
    <lineage>
        <taxon>Bacteria</taxon>
        <taxon>Pseudomonadati</taxon>
        <taxon>Bacteroidota</taxon>
        <taxon>Bacteroidia</taxon>
        <taxon>Bacteroidales</taxon>
        <taxon>Barnesiellaceae</taxon>
        <taxon>Barnesiella</taxon>
    </lineage>
</organism>
<dbReference type="AlphaFoldDB" id="K0XQV6"/>
<dbReference type="GeneID" id="77847771"/>
<name>K0XQV6_9BACT</name>
<dbReference type="NCBIfam" id="NF038128">
    <property type="entry name" value="choice_anch_J"/>
    <property type="match status" value="2"/>
</dbReference>
<dbReference type="RefSeq" id="WP_008860919.1">
    <property type="nucleotide sequence ID" value="NZ_CAXSYG010000002.1"/>
</dbReference>
<evidence type="ECO:0000313" key="2">
    <source>
        <dbReference type="EMBL" id="EJZ66245.1"/>
    </source>
</evidence>
<accession>K0XQV6</accession>
<evidence type="ECO:0000313" key="3">
    <source>
        <dbReference type="Proteomes" id="UP000006044"/>
    </source>
</evidence>
<comment type="caution">
    <text evidence="2">The sequence shown here is derived from an EMBL/GenBank/DDBJ whole genome shotgun (WGS) entry which is preliminary data.</text>
</comment>
<dbReference type="HOGENOM" id="CLU_345762_0_0_10"/>
<keyword evidence="1" id="KW-0732">Signal</keyword>
<dbReference type="Gene3D" id="2.60.120.200">
    <property type="match status" value="2"/>
</dbReference>
<dbReference type="NCBIfam" id="TIGR04183">
    <property type="entry name" value="Por_Secre_tail"/>
    <property type="match status" value="1"/>
</dbReference>
<dbReference type="Proteomes" id="UP000006044">
    <property type="component" value="Unassembled WGS sequence"/>
</dbReference>
<dbReference type="OrthoDB" id="951108at2"/>
<feature type="signal peptide" evidence="1">
    <location>
        <begin position="1"/>
        <end position="20"/>
    </location>
</feature>
<keyword evidence="3" id="KW-1185">Reference proteome</keyword>
<dbReference type="STRING" id="742726.HMPREF9448_00422"/>
<evidence type="ECO:0000256" key="1">
    <source>
        <dbReference type="SAM" id="SignalP"/>
    </source>
</evidence>
<dbReference type="EMBL" id="ADLE01000001">
    <property type="protein sequence ID" value="EJZ66245.1"/>
    <property type="molecule type" value="Genomic_DNA"/>
</dbReference>
<sequence length="854" mass="95478">MKRKILCFVTALLSFFIVEAQQPCTLTLEVSAVTGEDMAGTPFHLERVESGLIYDRVLGENGTYTINNIYSGIHHLVIEKEGLKTYDNSALDIKGDTVLKIKLEEPVRTPYNLQSVLAHDPKTGVNDASLVWNEETDYFFDDFENYTSFTLDFAPWTGIDKDQAEAAMLMQGGYPNSSLKQYATIIAPDEAYVSTTGGDVSWWFYAPQLRAYSGKKYMGFIRTASGTTNNDWAITPQVHVGVNNVVRFKAKAADAPIEKFKVWISTTGTEESDFKPLTQGNYESVKWEQWLTMEYDLSKYEGQDVYIAIQYITQAGWMLMVDDFYVGPAKLNPSSIKARLPKTRRVRKAAESDAPQSYTVYLDEQEIGSVKTNSFIFENLSAGIHTLGVKSVYKVSESDIATTTLEVPATSDYADVKVKVSTNGGSSEGVAVNYLSGSYQVTDTIKSGISHFASLKKGEYMISINDDRFLAVDTLIDIDKDMEINLSLVEKITAPYNLSVDFSYRDTDKKTDVLFRWNQDLGWSDSFEEYDDFATQFGGWATFDKDRLRPYGITINNTYISIPGLEQGESPVMVFNPEKTTPRCDSDAFLNTVFGKKYIMFFGVQSNLSDDWLVSPKQKINKGYVAHFYVHVYPSMATVYPETIKVLASTGAQTDLSSFVELYNYTFTESGWYEVTVDLKDYVDQEVYLAVNYVSNDGWMLKVDNFYVGPSDDAPAPEVGNATYDIYLNGEKKASAITDNSYTFEALDDGTYTAGVKAIYESGESEVEEYVFTTQYSGIENVVVSTVKVYSRDHAICLESIEGENVLAEVYGVSGQLVELVEFENSAQISVSEGLYLVRLTTPQGTSTVKVLVK</sequence>
<reference evidence="2 3" key="1">
    <citation type="submission" date="2012-08" db="EMBL/GenBank/DDBJ databases">
        <title>The Genome Sequence of Barnesiella intestinihominis YIT 11860.</title>
        <authorList>
            <consortium name="The Broad Institute Genome Sequencing Platform"/>
            <person name="Earl A."/>
            <person name="Ward D."/>
            <person name="Feldgarden M."/>
            <person name="Gevers D."/>
            <person name="Morotomi M."/>
            <person name="Walker B."/>
            <person name="Young S.K."/>
            <person name="Zeng Q."/>
            <person name="Gargeya S."/>
            <person name="Fitzgerald M."/>
            <person name="Haas B."/>
            <person name="Abouelleil A."/>
            <person name="Alvarado L."/>
            <person name="Arachchi H.M."/>
            <person name="Berlin A.M."/>
            <person name="Chapman S.B."/>
            <person name="Goldberg J."/>
            <person name="Griggs A."/>
            <person name="Gujja S."/>
            <person name="Hansen M."/>
            <person name="Howarth C."/>
            <person name="Imamovic A."/>
            <person name="Larimer J."/>
            <person name="McCowen C."/>
            <person name="Montmayeur A."/>
            <person name="Murphy C."/>
            <person name="Neiman D."/>
            <person name="Pearson M."/>
            <person name="Priest M."/>
            <person name="Roberts A."/>
            <person name="Saif S."/>
            <person name="Shea T."/>
            <person name="Sisk P."/>
            <person name="Sykes S."/>
            <person name="Wortman J."/>
            <person name="Nusbaum C."/>
            <person name="Birren B."/>
        </authorList>
    </citation>
    <scope>NUCLEOTIDE SEQUENCE [LARGE SCALE GENOMIC DNA]</scope>
    <source>
        <strain evidence="2 3">YIT 11860</strain>
    </source>
</reference>
<feature type="chain" id="PRO_5003844272" evidence="1">
    <location>
        <begin position="21"/>
        <end position="854"/>
    </location>
</feature>
<protein>
    <submittedName>
        <fullName evidence="2">Por secretion system C-terminal sorting domain-containing protein</fullName>
    </submittedName>
</protein>
<proteinExistence type="predicted"/>
<dbReference type="InterPro" id="IPR026444">
    <property type="entry name" value="Secre_tail"/>
</dbReference>
<gene>
    <name evidence="2" type="ORF">HMPREF9448_00422</name>
</gene>